<evidence type="ECO:0000313" key="3">
    <source>
        <dbReference type="Proteomes" id="UP000887212"/>
    </source>
</evidence>
<gene>
    <name evidence="1" type="ORF">KAM435_39110</name>
    <name evidence="2" type="ORF">KAM436_39230</name>
</gene>
<accession>A0AA37FQH3</accession>
<dbReference type="AlphaFoldDB" id="A0AA37FQH3"/>
<organism evidence="1 3">
    <name type="scientific">Aquipseudomonas alcaligenes</name>
    <name type="common">Pseudomonas alcaligenes</name>
    <dbReference type="NCBI Taxonomy" id="43263"/>
    <lineage>
        <taxon>Bacteria</taxon>
        <taxon>Pseudomonadati</taxon>
        <taxon>Pseudomonadota</taxon>
        <taxon>Gammaproteobacteria</taxon>
        <taxon>Pseudomonadales</taxon>
        <taxon>Pseudomonadaceae</taxon>
        <taxon>Aquipseudomonas</taxon>
    </lineage>
</organism>
<sequence length="44" mass="4957">MRPGERSENLIVEIGKDGISEALDISKQRLMSFERTLDKLLLPG</sequence>
<evidence type="ECO:0000313" key="2">
    <source>
        <dbReference type="EMBL" id="GIZ94955.1"/>
    </source>
</evidence>
<dbReference type="Proteomes" id="UP000887212">
    <property type="component" value="Unassembled WGS sequence"/>
</dbReference>
<reference evidence="1 4" key="1">
    <citation type="submission" date="2021-07" db="EMBL/GenBank/DDBJ databases">
        <title>Whole genome sequencing of carbapenem-resistant Pseudomonas spp. isolated in Japan.</title>
        <authorList>
            <person name="Suzuki M."/>
            <person name="Maehana S."/>
            <person name="Kitasato H."/>
        </authorList>
    </citation>
    <scope>NUCLEOTIDE SEQUENCE</scope>
    <source>
        <strain evidence="1">KAM435</strain>
        <strain evidence="2 4">KAM436</strain>
    </source>
</reference>
<evidence type="ECO:0000313" key="4">
    <source>
        <dbReference type="Proteomes" id="UP000887228"/>
    </source>
</evidence>
<dbReference type="Proteomes" id="UP000887228">
    <property type="component" value="Unassembled WGS sequence"/>
</dbReference>
<dbReference type="EMBL" id="BPMT01000026">
    <property type="protein sequence ID" value="GIZ94955.1"/>
    <property type="molecule type" value="Genomic_DNA"/>
</dbReference>
<name>A0AA37FQH3_AQUAC</name>
<protein>
    <submittedName>
        <fullName evidence="1">Uncharacterized protein</fullName>
    </submittedName>
</protein>
<proteinExistence type="predicted"/>
<dbReference type="EMBL" id="BPMS01000028">
    <property type="protein sequence ID" value="GIZ90584.1"/>
    <property type="molecule type" value="Genomic_DNA"/>
</dbReference>
<comment type="caution">
    <text evidence="1">The sequence shown here is derived from an EMBL/GenBank/DDBJ whole genome shotgun (WGS) entry which is preliminary data.</text>
</comment>
<evidence type="ECO:0000313" key="1">
    <source>
        <dbReference type="EMBL" id="GIZ90584.1"/>
    </source>
</evidence>